<dbReference type="OrthoDB" id="1001856at2759"/>
<sequence length="190" mass="21406">MEIKAEAMKTLIGQGGEGVLLIMSTLIEDGVIGVKNAAYEGLLNQRKKRPLCIPQAVLKAKVKQVAEKIEKDLEDENGGTGVYSASLSKNYVLANKEWKEDIMTKIVDGHNLYNFIDTDILLRLEELEREEGFRLKKSTGESRPFIPRKFDTDRKFTTERMSNHSSCLGLDPLLAINRASSKSRCQKREC</sequence>
<organism evidence="2 3">
    <name type="scientific">Gossypium klotzschianum</name>
    <dbReference type="NCBI Taxonomy" id="34286"/>
    <lineage>
        <taxon>Eukaryota</taxon>
        <taxon>Viridiplantae</taxon>
        <taxon>Streptophyta</taxon>
        <taxon>Embryophyta</taxon>
        <taxon>Tracheophyta</taxon>
        <taxon>Spermatophyta</taxon>
        <taxon>Magnoliopsida</taxon>
        <taxon>eudicotyledons</taxon>
        <taxon>Gunneridae</taxon>
        <taxon>Pentapetalae</taxon>
        <taxon>rosids</taxon>
        <taxon>malvids</taxon>
        <taxon>Malvales</taxon>
        <taxon>Malvaceae</taxon>
        <taxon>Malvoideae</taxon>
        <taxon>Gossypium</taxon>
    </lineage>
</organism>
<proteinExistence type="predicted"/>
<evidence type="ECO:0000259" key="1">
    <source>
        <dbReference type="Pfam" id="PF08155"/>
    </source>
</evidence>
<dbReference type="Pfam" id="PF08155">
    <property type="entry name" value="NOGCT"/>
    <property type="match status" value="1"/>
</dbReference>
<name>A0A7J8VR90_9ROSI</name>
<gene>
    <name evidence="2" type="ORF">Goklo_005188</name>
</gene>
<dbReference type="Proteomes" id="UP000593573">
    <property type="component" value="Unassembled WGS sequence"/>
</dbReference>
<comment type="caution">
    <text evidence="2">The sequence shown here is derived from an EMBL/GenBank/DDBJ whole genome shotgun (WGS) entry which is preliminary data.</text>
</comment>
<evidence type="ECO:0000313" key="2">
    <source>
        <dbReference type="EMBL" id="MBA0665327.1"/>
    </source>
</evidence>
<feature type="domain" description="NOG C-terminal" evidence="1">
    <location>
        <begin position="68"/>
        <end position="120"/>
    </location>
</feature>
<keyword evidence="3" id="KW-1185">Reference proteome</keyword>
<dbReference type="AlphaFoldDB" id="A0A7J8VR90"/>
<accession>A0A7J8VR90</accession>
<protein>
    <recommendedName>
        <fullName evidence="1">NOG C-terminal domain-containing protein</fullName>
    </recommendedName>
</protein>
<evidence type="ECO:0000313" key="3">
    <source>
        <dbReference type="Proteomes" id="UP000593573"/>
    </source>
</evidence>
<reference evidence="2 3" key="1">
    <citation type="journal article" date="2019" name="Genome Biol. Evol.">
        <title>Insights into the evolution of the New World diploid cottons (Gossypium, subgenus Houzingenia) based on genome sequencing.</title>
        <authorList>
            <person name="Grover C.E."/>
            <person name="Arick M.A. 2nd"/>
            <person name="Thrash A."/>
            <person name="Conover J.L."/>
            <person name="Sanders W.S."/>
            <person name="Peterson D.G."/>
            <person name="Frelichowski J.E."/>
            <person name="Scheffler J.A."/>
            <person name="Scheffler B.E."/>
            <person name="Wendel J.F."/>
        </authorList>
    </citation>
    <scope>NUCLEOTIDE SEQUENCE [LARGE SCALE GENOMIC DNA]</scope>
    <source>
        <strain evidence="2">57</strain>
        <tissue evidence="2">Leaf</tissue>
    </source>
</reference>
<dbReference type="EMBL" id="JABFAB010000011">
    <property type="protein sequence ID" value="MBA0665327.1"/>
    <property type="molecule type" value="Genomic_DNA"/>
</dbReference>
<dbReference type="InterPro" id="IPR012973">
    <property type="entry name" value="NOG_C"/>
</dbReference>